<evidence type="ECO:0008006" key="3">
    <source>
        <dbReference type="Google" id="ProtNLM"/>
    </source>
</evidence>
<dbReference type="EMBL" id="QFQP01000036">
    <property type="protein sequence ID" value="PZR06669.1"/>
    <property type="molecule type" value="Genomic_DNA"/>
</dbReference>
<protein>
    <recommendedName>
        <fullName evidence="3">Lipoprotein</fullName>
    </recommendedName>
</protein>
<sequence>MKRTSLVAALAVFSACRPSVPAELRYRLRFADDTLAGVELQRDGASLGKVSAAGAVEFTTPSTVRPTQLQVTAQLATPCGPVSAPLTLEVSPRMDEDRDVAERMKREGALLITAKAPSTRRFTVLVDRGTGPVAIGQASLPDVPRPALFEKPGCETTAPVKVGDEVIGTWRASNPVTFISVPATCHKLSTVSYGDAVGGSSIVFQQRVRRFENPPDFFLTPAPTAVKAKGRQERYLQELVATECPSGPAPADIAKQAFEHGGCLEAIPSLKRAVAWNDEDLASTTTLVTCLAQSVSVDEATELARRTLEAQPDARAKLTEALVAAGHPEVELPPETRIDK</sequence>
<comment type="caution">
    <text evidence="1">The sequence shown here is derived from an EMBL/GenBank/DDBJ whole genome shotgun (WGS) entry which is preliminary data.</text>
</comment>
<dbReference type="AlphaFoldDB" id="A0A2W5STQ5"/>
<name>A0A2W5STQ5_9BACT</name>
<dbReference type="PROSITE" id="PS51257">
    <property type="entry name" value="PROKAR_LIPOPROTEIN"/>
    <property type="match status" value="1"/>
</dbReference>
<organism evidence="1 2">
    <name type="scientific">Archangium gephyra</name>
    <dbReference type="NCBI Taxonomy" id="48"/>
    <lineage>
        <taxon>Bacteria</taxon>
        <taxon>Pseudomonadati</taxon>
        <taxon>Myxococcota</taxon>
        <taxon>Myxococcia</taxon>
        <taxon>Myxococcales</taxon>
        <taxon>Cystobacterineae</taxon>
        <taxon>Archangiaceae</taxon>
        <taxon>Archangium</taxon>
    </lineage>
</organism>
<evidence type="ECO:0000313" key="1">
    <source>
        <dbReference type="EMBL" id="PZR06669.1"/>
    </source>
</evidence>
<proteinExistence type="predicted"/>
<evidence type="ECO:0000313" key="2">
    <source>
        <dbReference type="Proteomes" id="UP000249061"/>
    </source>
</evidence>
<dbReference type="Proteomes" id="UP000249061">
    <property type="component" value="Unassembled WGS sequence"/>
</dbReference>
<gene>
    <name evidence="1" type="ORF">DI536_29570</name>
</gene>
<accession>A0A2W5STQ5</accession>
<reference evidence="1 2" key="1">
    <citation type="submission" date="2017-08" db="EMBL/GenBank/DDBJ databases">
        <title>Infants hospitalized years apart are colonized by the same room-sourced microbial strains.</title>
        <authorList>
            <person name="Brooks B."/>
            <person name="Olm M.R."/>
            <person name="Firek B.A."/>
            <person name="Baker R."/>
            <person name="Thomas B.C."/>
            <person name="Morowitz M.J."/>
            <person name="Banfield J.F."/>
        </authorList>
    </citation>
    <scope>NUCLEOTIDE SEQUENCE [LARGE SCALE GENOMIC DNA]</scope>
    <source>
        <strain evidence="1">S2_003_000_R2_14</strain>
    </source>
</reference>